<dbReference type="EMBL" id="VSSQ01000030">
    <property type="protein sequence ID" value="MPL65983.1"/>
    <property type="molecule type" value="Genomic_DNA"/>
</dbReference>
<dbReference type="InterPro" id="IPR012000">
    <property type="entry name" value="Thiamin_PyroP_enz_cen_dom"/>
</dbReference>
<dbReference type="Gene3D" id="3.40.50.970">
    <property type="match status" value="2"/>
</dbReference>
<name>A0A644TGH4_9ZZZZ</name>
<dbReference type="Pfam" id="PF02776">
    <property type="entry name" value="TPP_enzyme_N"/>
    <property type="match status" value="1"/>
</dbReference>
<evidence type="ECO:0000259" key="6">
    <source>
        <dbReference type="Pfam" id="PF02776"/>
    </source>
</evidence>
<proteinExistence type="inferred from homology"/>
<dbReference type="GO" id="GO:0009099">
    <property type="term" value="P:L-valine biosynthetic process"/>
    <property type="evidence" value="ECO:0007669"/>
    <property type="project" value="TreeGrafter"/>
</dbReference>
<dbReference type="SUPFAM" id="SSF52518">
    <property type="entry name" value="Thiamin diphosphate-binding fold (THDP-binding)"/>
    <property type="match status" value="2"/>
</dbReference>
<keyword evidence="7" id="KW-0378">Hydrolase</keyword>
<dbReference type="SUPFAM" id="SSF52467">
    <property type="entry name" value="DHS-like NAD/FAD-binding domain"/>
    <property type="match status" value="1"/>
</dbReference>
<dbReference type="Gene3D" id="3.40.50.1220">
    <property type="entry name" value="TPP-binding domain"/>
    <property type="match status" value="1"/>
</dbReference>
<evidence type="ECO:0000313" key="7">
    <source>
        <dbReference type="EMBL" id="MPL65983.1"/>
    </source>
</evidence>
<evidence type="ECO:0000256" key="3">
    <source>
        <dbReference type="RuleBase" id="RU362132"/>
    </source>
</evidence>
<dbReference type="InterPro" id="IPR012001">
    <property type="entry name" value="Thiamin_PyroP_enz_TPP-bd_dom"/>
</dbReference>
<gene>
    <name evidence="7" type="primary">iolD_1</name>
    <name evidence="7" type="ORF">SDC9_11650</name>
</gene>
<evidence type="ECO:0000256" key="1">
    <source>
        <dbReference type="ARBA" id="ARBA00007812"/>
    </source>
</evidence>
<dbReference type="AlphaFoldDB" id="A0A644TGH4"/>
<dbReference type="GO" id="GO:0102481">
    <property type="term" value="F:3D-(3,5/4)-trihydroxycyclohexane-1,2-dione hydrolase activity"/>
    <property type="evidence" value="ECO:0007669"/>
    <property type="project" value="UniProtKB-EC"/>
</dbReference>
<protein>
    <submittedName>
        <fullName evidence="7">3D-(3,5/4)-trihydroxycyclohexane-1,2-dione hydrolase</fullName>
        <ecNumber evidence="7">3.7.1.22</ecNumber>
    </submittedName>
</protein>
<dbReference type="InterPro" id="IPR011766">
    <property type="entry name" value="TPP_enzyme_TPP-bd"/>
</dbReference>
<dbReference type="GO" id="GO:0000287">
    <property type="term" value="F:magnesium ion binding"/>
    <property type="evidence" value="ECO:0007669"/>
    <property type="project" value="InterPro"/>
</dbReference>
<dbReference type="PANTHER" id="PTHR18968">
    <property type="entry name" value="THIAMINE PYROPHOSPHATE ENZYMES"/>
    <property type="match status" value="1"/>
</dbReference>
<dbReference type="GO" id="GO:0030976">
    <property type="term" value="F:thiamine pyrophosphate binding"/>
    <property type="evidence" value="ECO:0007669"/>
    <property type="project" value="InterPro"/>
</dbReference>
<sequence>MTSRALAALGLRPAGGALIKGGSTMNSETKDIEARARAIVKNGGVRSAVERGDIPQFQSVSTVEALVLGLLNQGVRKFLGVFGHGSTALGEVLSCYEAAGALRMWNLRNETEAAHCATMLKWHYGETAAVVTSIGPGALHAFAGSLAAASNGIGVYHIYGDQTTHGEGPNMQQIPIARQGGFLSLVNTMGSGYQIHTPESLFTALRMGAATVFNPDFPGPFFLLLPMNTQSAVMEACNLLEIPEPPRCVPAASMDRKAFIQATALARQARAVTIKFGGGAASCGPEILELAELLDAVIVPGAKMSGVVPYSSRRCMAVGGSKGSICGNFAMNEADLAIVIGARAVCQWDCSGTAWKKARAVVNFNTRAVDAGHYNRTVAVVGDAKLNLRAWIEVLKKEGFAAKTAPSPWLEINLAKKREWQEFKKKRFENPILFDPLWGREVLSQPAAIEAAYRFALRKGAARYFDAGDVQANGFQIAEDEAYGLTFSDTGASYMGLAASALLCTALADRPVYTFAFSGDGSFTMTPQIILDGVEHGARGCLIIFDNRSMAAIAGLQKAQYGNVYRTKDSVNIDYRALAGAVEGVNALFGGYDIASFTKALEQAYAYDGLSVITVPVYMGDDELGGLGVFGSWNVGPWCDEVQKEHHRIGL</sequence>
<dbReference type="InterPro" id="IPR029061">
    <property type="entry name" value="THDP-binding"/>
</dbReference>
<dbReference type="EC" id="3.7.1.22" evidence="7"/>
<dbReference type="CDD" id="cd00568">
    <property type="entry name" value="TPP_enzymes"/>
    <property type="match status" value="1"/>
</dbReference>
<comment type="caution">
    <text evidence="7">The sequence shown here is derived from an EMBL/GenBank/DDBJ whole genome shotgun (WGS) entry which is preliminary data.</text>
</comment>
<evidence type="ECO:0000256" key="2">
    <source>
        <dbReference type="ARBA" id="ARBA00023052"/>
    </source>
</evidence>
<keyword evidence="2 3" id="KW-0786">Thiamine pyrophosphate</keyword>
<feature type="domain" description="Thiamine pyrophosphate enzyme TPP-binding" evidence="5">
    <location>
        <begin position="467"/>
        <end position="615"/>
    </location>
</feature>
<feature type="domain" description="Thiamine pyrophosphate enzyme N-terminal TPP-binding" evidence="6">
    <location>
        <begin position="63"/>
        <end position="173"/>
    </location>
</feature>
<dbReference type="GO" id="GO:0009097">
    <property type="term" value="P:isoleucine biosynthetic process"/>
    <property type="evidence" value="ECO:0007669"/>
    <property type="project" value="TreeGrafter"/>
</dbReference>
<dbReference type="GO" id="GO:0050660">
    <property type="term" value="F:flavin adenine dinucleotide binding"/>
    <property type="evidence" value="ECO:0007669"/>
    <property type="project" value="TreeGrafter"/>
</dbReference>
<feature type="domain" description="Thiamine pyrophosphate enzyme central" evidence="4">
    <location>
        <begin position="262"/>
        <end position="390"/>
    </location>
</feature>
<dbReference type="Pfam" id="PF00205">
    <property type="entry name" value="TPP_enzyme_M"/>
    <property type="match status" value="1"/>
</dbReference>
<dbReference type="GO" id="GO:0005948">
    <property type="term" value="C:acetolactate synthase complex"/>
    <property type="evidence" value="ECO:0007669"/>
    <property type="project" value="TreeGrafter"/>
</dbReference>
<evidence type="ECO:0000259" key="5">
    <source>
        <dbReference type="Pfam" id="PF02775"/>
    </source>
</evidence>
<dbReference type="InterPro" id="IPR029035">
    <property type="entry name" value="DHS-like_NAD/FAD-binding_dom"/>
</dbReference>
<dbReference type="InterPro" id="IPR045229">
    <property type="entry name" value="TPP_enz"/>
</dbReference>
<organism evidence="7">
    <name type="scientific">bioreactor metagenome</name>
    <dbReference type="NCBI Taxonomy" id="1076179"/>
    <lineage>
        <taxon>unclassified sequences</taxon>
        <taxon>metagenomes</taxon>
        <taxon>ecological metagenomes</taxon>
    </lineage>
</organism>
<dbReference type="GO" id="GO:0003984">
    <property type="term" value="F:acetolactate synthase activity"/>
    <property type="evidence" value="ECO:0007669"/>
    <property type="project" value="TreeGrafter"/>
</dbReference>
<accession>A0A644TGH4</accession>
<dbReference type="CDD" id="cd07035">
    <property type="entry name" value="TPP_PYR_POX_like"/>
    <property type="match status" value="1"/>
</dbReference>
<dbReference type="PANTHER" id="PTHR18968:SF13">
    <property type="entry name" value="ACETOLACTATE SYNTHASE CATALYTIC SUBUNIT, MITOCHONDRIAL"/>
    <property type="match status" value="1"/>
</dbReference>
<comment type="similarity">
    <text evidence="1 3">Belongs to the TPP enzyme family.</text>
</comment>
<evidence type="ECO:0000259" key="4">
    <source>
        <dbReference type="Pfam" id="PF00205"/>
    </source>
</evidence>
<dbReference type="Pfam" id="PF02775">
    <property type="entry name" value="TPP_enzyme_C"/>
    <property type="match status" value="1"/>
</dbReference>
<reference evidence="7" key="1">
    <citation type="submission" date="2019-08" db="EMBL/GenBank/DDBJ databases">
        <authorList>
            <person name="Kucharzyk K."/>
            <person name="Murdoch R.W."/>
            <person name="Higgins S."/>
            <person name="Loffler F."/>
        </authorList>
    </citation>
    <scope>NUCLEOTIDE SEQUENCE</scope>
</reference>